<gene>
    <name evidence="1" type="ORF">DNFV4_03511</name>
</gene>
<dbReference type="InterPro" id="IPR011322">
    <property type="entry name" value="N-reg_PII-like_a/b"/>
</dbReference>
<keyword evidence="2" id="KW-1185">Reference proteome</keyword>
<evidence type="ECO:0000313" key="1">
    <source>
        <dbReference type="EMBL" id="CAI4033079.1"/>
    </source>
</evidence>
<dbReference type="Gene3D" id="3.30.70.120">
    <property type="match status" value="1"/>
</dbReference>
<proteinExistence type="predicted"/>
<dbReference type="GO" id="GO:0006808">
    <property type="term" value="P:regulation of nitrogen utilization"/>
    <property type="evidence" value="ECO:0007669"/>
    <property type="project" value="InterPro"/>
</dbReference>
<organism evidence="1 2">
    <name type="scientific">Nitrospira tepida</name>
    <dbReference type="NCBI Taxonomy" id="2973512"/>
    <lineage>
        <taxon>Bacteria</taxon>
        <taxon>Pseudomonadati</taxon>
        <taxon>Nitrospirota</taxon>
        <taxon>Nitrospiria</taxon>
        <taxon>Nitrospirales</taxon>
        <taxon>Nitrospiraceae</taxon>
        <taxon>Nitrospira</taxon>
    </lineage>
</organism>
<accession>A0AA86TE82</accession>
<evidence type="ECO:0000313" key="2">
    <source>
        <dbReference type="Proteomes" id="UP001179121"/>
    </source>
</evidence>
<dbReference type="InterPro" id="IPR015867">
    <property type="entry name" value="N-reg_PII/ATP_PRibTrfase_C"/>
</dbReference>
<reference evidence="1" key="1">
    <citation type="submission" date="2022-10" db="EMBL/GenBank/DDBJ databases">
        <authorList>
            <person name="Koch H."/>
        </authorList>
    </citation>
    <scope>NUCLEOTIDE SEQUENCE</scope>
    <source>
        <strain evidence="1">DNF</strain>
    </source>
</reference>
<evidence type="ECO:0008006" key="3">
    <source>
        <dbReference type="Google" id="ProtNLM"/>
    </source>
</evidence>
<dbReference type="InterPro" id="IPR002187">
    <property type="entry name" value="N-reg_PII"/>
</dbReference>
<dbReference type="RefSeq" id="WP_289269980.1">
    <property type="nucleotide sequence ID" value="NZ_OX365700.1"/>
</dbReference>
<dbReference type="Pfam" id="PF00543">
    <property type="entry name" value="P-II"/>
    <property type="match status" value="1"/>
</dbReference>
<sequence length="101" mass="11347">MQMLMIVFRSSLKERVDELLRDCDVRQFTEINEAVGQGQSGPAEGAQFYPGTNTIVLVALDDAHVEKVAQAVQAWCRQVEDHPGWQRPSIRVFAFPCTQIA</sequence>
<dbReference type="Proteomes" id="UP001179121">
    <property type="component" value="Chromosome"/>
</dbReference>
<dbReference type="NCBIfam" id="NF045581">
    <property type="entry name" value="PG0541_fam"/>
    <property type="match status" value="1"/>
</dbReference>
<dbReference type="KEGG" id="nti:DNFV4_03511"/>
<dbReference type="GO" id="GO:0030234">
    <property type="term" value="F:enzyme regulator activity"/>
    <property type="evidence" value="ECO:0007669"/>
    <property type="project" value="InterPro"/>
</dbReference>
<dbReference type="AlphaFoldDB" id="A0AA86TE82"/>
<dbReference type="SUPFAM" id="SSF54913">
    <property type="entry name" value="GlnB-like"/>
    <property type="match status" value="1"/>
</dbReference>
<dbReference type="EMBL" id="OX365700">
    <property type="protein sequence ID" value="CAI4033079.1"/>
    <property type="molecule type" value="Genomic_DNA"/>
</dbReference>
<name>A0AA86TE82_9BACT</name>
<protein>
    <recommendedName>
        <fullName evidence="3">Nitrogen regulatory protein P-II</fullName>
    </recommendedName>
</protein>